<comment type="caution">
    <text evidence="2">The sequence shown here is derived from an EMBL/GenBank/DDBJ whole genome shotgun (WGS) entry which is preliminary data.</text>
</comment>
<evidence type="ECO:0000313" key="2">
    <source>
        <dbReference type="EMBL" id="HHH13857.1"/>
    </source>
</evidence>
<dbReference type="PANTHER" id="PTHR38690:SF1">
    <property type="entry name" value="PROTEASE"/>
    <property type="match status" value="1"/>
</dbReference>
<dbReference type="Proteomes" id="UP000886100">
    <property type="component" value="Unassembled WGS sequence"/>
</dbReference>
<proteinExistence type="predicted"/>
<dbReference type="InterPro" id="IPR011836">
    <property type="entry name" value="YhdP"/>
</dbReference>
<gene>
    <name evidence="2" type="ORF">ENJ98_06430</name>
</gene>
<feature type="domain" description="YhdP central" evidence="1">
    <location>
        <begin position="11"/>
        <end position="532"/>
    </location>
</feature>
<dbReference type="InterPro" id="IPR025263">
    <property type="entry name" value="YhdP_central"/>
</dbReference>
<accession>A0A7C5IZR0</accession>
<reference evidence="2" key="1">
    <citation type="journal article" date="2020" name="mSystems">
        <title>Genome- and Community-Level Interaction Insights into Carbon Utilization and Element Cycling Functions of Hydrothermarchaeota in Hydrothermal Sediment.</title>
        <authorList>
            <person name="Zhou Z."/>
            <person name="Liu Y."/>
            <person name="Xu W."/>
            <person name="Pan J."/>
            <person name="Luo Z.H."/>
            <person name="Li M."/>
        </authorList>
    </citation>
    <scope>NUCLEOTIDE SEQUENCE [LARGE SCALE GENOMIC DNA]</scope>
    <source>
        <strain evidence="2">HyVt-535</strain>
    </source>
</reference>
<organism evidence="2">
    <name type="scientific">Thiolapillus brandeum</name>
    <dbReference type="NCBI Taxonomy" id="1076588"/>
    <lineage>
        <taxon>Bacteria</taxon>
        <taxon>Pseudomonadati</taxon>
        <taxon>Pseudomonadota</taxon>
        <taxon>Gammaproteobacteria</taxon>
        <taxon>Chromatiales</taxon>
        <taxon>Sedimenticolaceae</taxon>
        <taxon>Thiolapillus</taxon>
    </lineage>
</organism>
<dbReference type="EMBL" id="DROM01000388">
    <property type="protein sequence ID" value="HHH13857.1"/>
    <property type="molecule type" value="Genomic_DNA"/>
</dbReference>
<dbReference type="AlphaFoldDB" id="A0A7C5IZR0"/>
<name>A0A7C5IZR0_9GAMM</name>
<dbReference type="PANTHER" id="PTHR38690">
    <property type="entry name" value="PROTEASE-RELATED"/>
    <property type="match status" value="1"/>
</dbReference>
<feature type="non-terminal residue" evidence="2">
    <location>
        <position position="532"/>
    </location>
</feature>
<dbReference type="Pfam" id="PF13116">
    <property type="entry name" value="YhdP"/>
    <property type="match status" value="1"/>
</dbReference>
<protein>
    <recommendedName>
        <fullName evidence="1">YhdP central domain-containing protein</fullName>
    </recommendedName>
</protein>
<evidence type="ECO:0000259" key="1">
    <source>
        <dbReference type="Pfam" id="PF13116"/>
    </source>
</evidence>
<sequence length="532" mass="59520">MIFLGLLLQGLLRLLTRLTFVVLVVLTLAKVVSFALALWAEHHVDSVERLASRMFGMPVRVAHIETSWRGFTPRIWLRNLVIGDEEQLHLGDVLAAVSLRALPHWPENLPVALHLKGTRLQVERDEQGVTRIVGLPKPSGRFSPPALLLIENATVVWEDHKRGARLVERNLDLQLLSRGDLRELLVTSRNRDLRVRGELRGRLTGTDWSARFWVQGKRLDIAQALTPYLPEKIRLHSAKVDLEAWSRWDHGSHRGSRLRFRLPETVAEREGAPPLTLHELSGDLAYQVTDTGWTLQLAGATLKAAEAPPLEGLAVAVQANGNDLLLGFSSVELASLTPLTRLLPLEPDHLESIAAIAPGGRLENLRLHFRQREERPAWNARASLHDLHATAWKKLPGIQGLQAELFAGPGRVRLLLESEDTLIDLPHLFRQPIELGLLEGELVWKKTAAGWSLDSHALVAENRDLATITRLHLSKTDGEPLFADIQTDFRNGDGARAPRYYPVGIMKEKLVKWLDEAILFGRVSKGSFILHG</sequence>